<name>A0A0V8JL41_9BACI</name>
<comment type="subunit">
    <text evidence="4">Interacts with translational regulator CsrA and flagellin(s).</text>
</comment>
<gene>
    <name evidence="4" type="primary">fliW</name>
    <name evidence="5" type="ORF">AS180_11840</name>
</gene>
<keyword evidence="5" id="KW-0966">Cell projection</keyword>
<keyword evidence="5" id="KW-0969">Cilium</keyword>
<dbReference type="AlphaFoldDB" id="A0A0V8JL41"/>
<keyword evidence="4" id="KW-0143">Chaperone</keyword>
<dbReference type="Gene3D" id="2.30.290.10">
    <property type="entry name" value="BH3618-like"/>
    <property type="match status" value="1"/>
</dbReference>
<dbReference type="GO" id="GO:0006417">
    <property type="term" value="P:regulation of translation"/>
    <property type="evidence" value="ECO:0007669"/>
    <property type="project" value="UniProtKB-KW"/>
</dbReference>
<dbReference type="Proteomes" id="UP000053681">
    <property type="component" value="Unassembled WGS sequence"/>
</dbReference>
<dbReference type="InterPro" id="IPR024046">
    <property type="entry name" value="Flagellar_assmbl_FliW_dom_sf"/>
</dbReference>
<keyword evidence="5" id="KW-0282">Flagellum</keyword>
<proteinExistence type="inferred from homology"/>
<keyword evidence="1 4" id="KW-0963">Cytoplasm</keyword>
<comment type="caution">
    <text evidence="5">The sequence shown here is derived from an EMBL/GenBank/DDBJ whole genome shotgun (WGS) entry which is preliminary data.</text>
</comment>
<keyword evidence="6" id="KW-1185">Reference proteome</keyword>
<dbReference type="RefSeq" id="WP_025909631.1">
    <property type="nucleotide sequence ID" value="NZ_KQ758653.1"/>
</dbReference>
<evidence type="ECO:0000313" key="6">
    <source>
        <dbReference type="Proteomes" id="UP000053681"/>
    </source>
</evidence>
<dbReference type="PANTHER" id="PTHR39190:SF1">
    <property type="entry name" value="FLAGELLAR ASSEMBLY FACTOR FLIW"/>
    <property type="match status" value="1"/>
</dbReference>
<sequence length="142" mass="16019">MLKTAYHGDVQIEQPSLTLEKGLPGFPHETQFVVLPLPNADMFHVLQSTNTQEVAFVMTEPFQFFPDYDFKLDETTVKQLQLESGSDAAVYVILTMHDDVTKITANLQAPIVINTKNNQAKQVILNNEAYQTKHALFQPVNN</sequence>
<comment type="subcellular location">
    <subcellularLocation>
        <location evidence="4">Cytoplasm</location>
    </subcellularLocation>
</comment>
<evidence type="ECO:0000256" key="4">
    <source>
        <dbReference type="HAMAP-Rule" id="MF_01185"/>
    </source>
</evidence>
<dbReference type="GO" id="GO:0005737">
    <property type="term" value="C:cytoplasm"/>
    <property type="evidence" value="ECO:0007669"/>
    <property type="project" value="UniProtKB-SubCell"/>
</dbReference>
<dbReference type="GO" id="GO:0044780">
    <property type="term" value="P:bacterial-type flagellum assembly"/>
    <property type="evidence" value="ECO:0007669"/>
    <property type="project" value="UniProtKB-UniRule"/>
</dbReference>
<evidence type="ECO:0000313" key="5">
    <source>
        <dbReference type="EMBL" id="KSU87689.1"/>
    </source>
</evidence>
<dbReference type="SUPFAM" id="SSF141457">
    <property type="entry name" value="BH3618-like"/>
    <property type="match status" value="1"/>
</dbReference>
<accession>A0A0V8JL41</accession>
<evidence type="ECO:0000256" key="1">
    <source>
        <dbReference type="ARBA" id="ARBA00022490"/>
    </source>
</evidence>
<keyword evidence="2 4" id="KW-1005">Bacterial flagellum biogenesis</keyword>
<comment type="function">
    <text evidence="4">Acts as an anti-CsrA protein, binds CsrA and prevents it from repressing translation of its target genes, one of which is flagellin. Binds to flagellin and participates in the assembly of the flagellum.</text>
</comment>
<comment type="similarity">
    <text evidence="4">Belongs to the FliW family.</text>
</comment>
<keyword evidence="3 4" id="KW-0810">Translation regulation</keyword>
<dbReference type="Pfam" id="PF02623">
    <property type="entry name" value="FliW"/>
    <property type="match status" value="1"/>
</dbReference>
<organism evidence="5 6">
    <name type="scientific">Priestia veravalensis</name>
    <dbReference type="NCBI Taxonomy" id="1414648"/>
    <lineage>
        <taxon>Bacteria</taxon>
        <taxon>Bacillati</taxon>
        <taxon>Bacillota</taxon>
        <taxon>Bacilli</taxon>
        <taxon>Bacillales</taxon>
        <taxon>Bacillaceae</taxon>
        <taxon>Priestia</taxon>
    </lineage>
</organism>
<dbReference type="InterPro" id="IPR003775">
    <property type="entry name" value="Flagellar_assembly_factor_FliW"/>
</dbReference>
<protein>
    <recommendedName>
        <fullName evidence="4">Flagellar assembly factor FliW</fullName>
    </recommendedName>
</protein>
<dbReference type="PANTHER" id="PTHR39190">
    <property type="entry name" value="FLAGELLAR ASSEMBLY FACTOR FLIW"/>
    <property type="match status" value="1"/>
</dbReference>
<dbReference type="EMBL" id="LNQP01000038">
    <property type="protein sequence ID" value="KSU87689.1"/>
    <property type="molecule type" value="Genomic_DNA"/>
</dbReference>
<dbReference type="NCBIfam" id="NF009793">
    <property type="entry name" value="PRK13285.1-1"/>
    <property type="match status" value="1"/>
</dbReference>
<reference evidence="5 6" key="1">
    <citation type="submission" date="2015-11" db="EMBL/GenBank/DDBJ databases">
        <title>Bacillus caseinolyticus sp nov.</title>
        <authorList>
            <person name="Dastager S.G."/>
            <person name="Mawlankar R."/>
        </authorList>
    </citation>
    <scope>NUCLEOTIDE SEQUENCE [LARGE SCALE GENOMIC DNA]</scope>
    <source>
        <strain evidence="5 6">SGD-V-76</strain>
    </source>
</reference>
<evidence type="ECO:0000256" key="2">
    <source>
        <dbReference type="ARBA" id="ARBA00022795"/>
    </source>
</evidence>
<evidence type="ECO:0000256" key="3">
    <source>
        <dbReference type="ARBA" id="ARBA00022845"/>
    </source>
</evidence>
<dbReference type="HAMAP" id="MF_01185">
    <property type="entry name" value="FliW"/>
    <property type="match status" value="1"/>
</dbReference>